<proteinExistence type="predicted"/>
<dbReference type="RefSeq" id="WP_194175109.1">
    <property type="nucleotide sequence ID" value="NZ_AP021861.1"/>
</dbReference>
<feature type="compositionally biased region" description="Basic and acidic residues" evidence="1">
    <location>
        <begin position="226"/>
        <end position="254"/>
    </location>
</feature>
<evidence type="ECO:0000313" key="3">
    <source>
        <dbReference type="Proteomes" id="UP000326837"/>
    </source>
</evidence>
<keyword evidence="3" id="KW-1185">Reference proteome</keyword>
<dbReference type="AlphaFoldDB" id="A0A5K7XJ74"/>
<sequence length="270" mass="28013">MNRSDSNSLFGIPTFAWKLILAAAVLAVMLFNRADAAAPDNCAVTPLRTPPAPPACPPAQDSWIFMPSRFTHDPATGARVAQYAMKPPIEPLGDPRQVTSGYSRNRIILRGGDGSVDTIYRVTSFGNGRGGMDAEWERFHDAWRGSTIAGGQSQMYIPGYGGWFGGGGGYRGAGGYGGGGYGGGGYGPGGGGGYGPGGGGVPPWAGPGGAGYGYGYGPGYGVPDAGRLDPDGADGYREPQYRTPNRDFYYDKPPQDFGNGGHHGGGHHQN</sequence>
<evidence type="ECO:0000256" key="1">
    <source>
        <dbReference type="SAM" id="MobiDB-lite"/>
    </source>
</evidence>
<name>A0A5K7XJ74_9BACT</name>
<feature type="region of interest" description="Disordered" evidence="1">
    <location>
        <begin position="225"/>
        <end position="270"/>
    </location>
</feature>
<protein>
    <submittedName>
        <fullName evidence="2">Uncharacterized protein</fullName>
    </submittedName>
</protein>
<reference evidence="3" key="1">
    <citation type="submission" date="2019-10" db="EMBL/GenBank/DDBJ databases">
        <title>Lacipirellula parvula gen. nov., sp. nov., representing a lineage of planctomycetes widespread in freshwater anoxic habitats, and description of the family Lacipirellulaceae.</title>
        <authorList>
            <person name="Dedysh S.N."/>
            <person name="Kulichevskaya I.S."/>
            <person name="Beletsky A.V."/>
            <person name="Rakitin A.L."/>
            <person name="Mardanov A.V."/>
            <person name="Ivanova A.A."/>
            <person name="Saltykova V.X."/>
            <person name="Rijpstra W.I.C."/>
            <person name="Sinninghe Damste J.S."/>
            <person name="Ravin N.V."/>
        </authorList>
    </citation>
    <scope>NUCLEOTIDE SEQUENCE [LARGE SCALE GENOMIC DNA]</scope>
    <source>
        <strain evidence="3">PX69</strain>
    </source>
</reference>
<dbReference type="EMBL" id="AP021861">
    <property type="protein sequence ID" value="BBO35081.1"/>
    <property type="molecule type" value="Genomic_DNA"/>
</dbReference>
<evidence type="ECO:0000313" key="2">
    <source>
        <dbReference type="EMBL" id="BBO35081.1"/>
    </source>
</evidence>
<dbReference type="KEGG" id="lpav:PLANPX_4693"/>
<accession>A0A5K7XJ74</accession>
<dbReference type="Proteomes" id="UP000326837">
    <property type="component" value="Chromosome"/>
</dbReference>
<gene>
    <name evidence="2" type="ORF">PLANPX_4693</name>
</gene>
<organism evidence="2 3">
    <name type="scientific">Lacipirellula parvula</name>
    <dbReference type="NCBI Taxonomy" id="2650471"/>
    <lineage>
        <taxon>Bacteria</taxon>
        <taxon>Pseudomonadati</taxon>
        <taxon>Planctomycetota</taxon>
        <taxon>Planctomycetia</taxon>
        <taxon>Pirellulales</taxon>
        <taxon>Lacipirellulaceae</taxon>
        <taxon>Lacipirellula</taxon>
    </lineage>
</organism>